<evidence type="ECO:0000313" key="3">
    <source>
        <dbReference type="Proteomes" id="UP001303473"/>
    </source>
</evidence>
<dbReference type="PANTHER" id="PTHR31252">
    <property type="entry name" value="DUF4419 DOMAIN-CONTAINING PROTEIN"/>
    <property type="match status" value="1"/>
</dbReference>
<dbReference type="Pfam" id="PF14388">
    <property type="entry name" value="DUF4419"/>
    <property type="match status" value="1"/>
</dbReference>
<keyword evidence="3" id="KW-1185">Reference proteome</keyword>
<protein>
    <submittedName>
        <fullName evidence="2">Uncharacterized protein</fullName>
    </submittedName>
</protein>
<dbReference type="InterPro" id="IPR025533">
    <property type="entry name" value="DUF4419"/>
</dbReference>
<evidence type="ECO:0000313" key="2">
    <source>
        <dbReference type="EMBL" id="KAK3945684.1"/>
    </source>
</evidence>
<name>A0AAN6NH48_9PEZI</name>
<comment type="caution">
    <text evidence="2">The sequence shown here is derived from an EMBL/GenBank/DDBJ whole genome shotgun (WGS) entry which is preliminary data.</text>
</comment>
<dbReference type="EMBL" id="MU853754">
    <property type="protein sequence ID" value="KAK3945684.1"/>
    <property type="molecule type" value="Genomic_DNA"/>
</dbReference>
<accession>A0AAN6NH48</accession>
<feature type="chain" id="PRO_5042926180" evidence="1">
    <location>
        <begin position="24"/>
        <end position="458"/>
    </location>
</feature>
<feature type="signal peptide" evidence="1">
    <location>
        <begin position="1"/>
        <end position="23"/>
    </location>
</feature>
<reference evidence="3" key="1">
    <citation type="journal article" date="2023" name="Mol. Phylogenet. Evol.">
        <title>Genome-scale phylogeny and comparative genomics of the fungal order Sordariales.</title>
        <authorList>
            <person name="Hensen N."/>
            <person name="Bonometti L."/>
            <person name="Westerberg I."/>
            <person name="Brannstrom I.O."/>
            <person name="Guillou S."/>
            <person name="Cros-Aarteil S."/>
            <person name="Calhoun S."/>
            <person name="Haridas S."/>
            <person name="Kuo A."/>
            <person name="Mondo S."/>
            <person name="Pangilinan J."/>
            <person name="Riley R."/>
            <person name="LaButti K."/>
            <person name="Andreopoulos B."/>
            <person name="Lipzen A."/>
            <person name="Chen C."/>
            <person name="Yan M."/>
            <person name="Daum C."/>
            <person name="Ng V."/>
            <person name="Clum A."/>
            <person name="Steindorff A."/>
            <person name="Ohm R.A."/>
            <person name="Martin F."/>
            <person name="Silar P."/>
            <person name="Natvig D.O."/>
            <person name="Lalanne C."/>
            <person name="Gautier V."/>
            <person name="Ament-Velasquez S.L."/>
            <person name="Kruys A."/>
            <person name="Hutchinson M.I."/>
            <person name="Powell A.J."/>
            <person name="Barry K."/>
            <person name="Miller A.N."/>
            <person name="Grigoriev I.V."/>
            <person name="Debuchy R."/>
            <person name="Gladieux P."/>
            <person name="Hiltunen Thoren M."/>
            <person name="Johannesson H."/>
        </authorList>
    </citation>
    <scope>NUCLEOTIDE SEQUENCE [LARGE SCALE GENOMIC DNA]</scope>
    <source>
        <strain evidence="3">CBS 340.73</strain>
    </source>
</reference>
<dbReference type="Proteomes" id="UP001303473">
    <property type="component" value="Unassembled WGS sequence"/>
</dbReference>
<keyword evidence="1" id="KW-0732">Signal</keyword>
<evidence type="ECO:0000256" key="1">
    <source>
        <dbReference type="SAM" id="SignalP"/>
    </source>
</evidence>
<gene>
    <name evidence="2" type="ORF">QBC46DRAFT_430346</name>
</gene>
<proteinExistence type="predicted"/>
<dbReference type="AlphaFoldDB" id="A0AAN6NH48"/>
<sequence>MFSSLAIWTPFLFCSLVITNVKGVTIIPGALPKPYNGPSGASYASDFFQQSLPNDFLSISSTSSLLMSGRDDGYFERDDFQVLPSSSSFIRGAIQAWSEHLHLTLQPEQVWLAILTQLAFYLRCHSNDTAVTKVYDYHAQPQVEIQEYPDWYLVMAAFYGGVTDRCKADWVYDWLKPHFTTTTDDHVLAAHVIMLGLEPATVYILNKPMLCGLPSVTLDGTQADWELLLSKLDRLAEFGSEPALYGTRLKPILNRFVRGFQEPDGTSTKDFWNRIVLASTTTSCGAGAGAGAGAGVNALSGWITGFMFWDINGHPYGREDTKSNGGLLVLDNITYASLDVSTLPAGYGRAPFFIRNFNGTARYEAFAAAGPIGKRIDAGAPDGYLARLNATNMTAGYNASHHSTLTPLSSWGLFGPVIRDNTTNATAIREQRWVVEAELGRLASSLQKNANDTQCGKI</sequence>
<organism evidence="2 3">
    <name type="scientific">Diplogelasinospora grovesii</name>
    <dbReference type="NCBI Taxonomy" id="303347"/>
    <lineage>
        <taxon>Eukaryota</taxon>
        <taxon>Fungi</taxon>
        <taxon>Dikarya</taxon>
        <taxon>Ascomycota</taxon>
        <taxon>Pezizomycotina</taxon>
        <taxon>Sordariomycetes</taxon>
        <taxon>Sordariomycetidae</taxon>
        <taxon>Sordariales</taxon>
        <taxon>Diplogelasinosporaceae</taxon>
        <taxon>Diplogelasinospora</taxon>
    </lineage>
</organism>
<dbReference type="PANTHER" id="PTHR31252:SF11">
    <property type="entry name" value="DUF4419 DOMAIN-CONTAINING PROTEIN"/>
    <property type="match status" value="1"/>
</dbReference>